<dbReference type="Proteomes" id="UP000032250">
    <property type="component" value="Unassembled WGS sequence"/>
</dbReference>
<keyword evidence="3 7" id="KW-0028">Amino-acid biosynthesis</keyword>
<feature type="binding site" evidence="7">
    <location>
        <begin position="14"/>
        <end position="16"/>
    </location>
    <ligand>
        <name>shikimate</name>
        <dbReference type="ChEBI" id="CHEBI:36208"/>
    </ligand>
</feature>
<evidence type="ECO:0000256" key="6">
    <source>
        <dbReference type="ARBA" id="ARBA00023141"/>
    </source>
</evidence>
<dbReference type="Gene3D" id="3.40.50.10860">
    <property type="entry name" value="Leucine Dehydrogenase, chain A, domain 1"/>
    <property type="match status" value="1"/>
</dbReference>
<feature type="active site" description="Proton acceptor" evidence="7">
    <location>
        <position position="65"/>
    </location>
</feature>
<organism evidence="9 10">
    <name type="scientific">Clostridium botulinum B2 450</name>
    <dbReference type="NCBI Taxonomy" id="1379739"/>
    <lineage>
        <taxon>Bacteria</taxon>
        <taxon>Bacillati</taxon>
        <taxon>Bacillota</taxon>
        <taxon>Clostridia</taxon>
        <taxon>Eubacteriales</taxon>
        <taxon>Clostridiaceae</taxon>
        <taxon>Clostridium</taxon>
    </lineage>
</organism>
<feature type="binding site" evidence="7">
    <location>
        <position position="61"/>
    </location>
    <ligand>
        <name>shikimate</name>
        <dbReference type="ChEBI" id="CHEBI:36208"/>
    </ligand>
</feature>
<dbReference type="EMBL" id="JXSU01000007">
    <property type="protein sequence ID" value="KIS24365.1"/>
    <property type="molecule type" value="Genomic_DNA"/>
</dbReference>
<keyword evidence="6 7" id="KW-0057">Aromatic amino acid biosynthesis</keyword>
<dbReference type="AlphaFoldDB" id="A0A0D1BVG3"/>
<evidence type="ECO:0000259" key="8">
    <source>
        <dbReference type="Pfam" id="PF08501"/>
    </source>
</evidence>
<dbReference type="PANTHER" id="PTHR21089">
    <property type="entry name" value="SHIKIMATE DEHYDROGENASE"/>
    <property type="match status" value="1"/>
</dbReference>
<dbReference type="HAMAP" id="MF_00222">
    <property type="entry name" value="Shikimate_DH_AroE"/>
    <property type="match status" value="1"/>
</dbReference>
<dbReference type="GO" id="GO:0019632">
    <property type="term" value="P:shikimate metabolic process"/>
    <property type="evidence" value="ECO:0007669"/>
    <property type="project" value="InterPro"/>
</dbReference>
<dbReference type="InterPro" id="IPR013708">
    <property type="entry name" value="Shikimate_DH-bd_N"/>
</dbReference>
<dbReference type="InterPro" id="IPR036291">
    <property type="entry name" value="NAD(P)-bd_dom_sf"/>
</dbReference>
<comment type="caution">
    <text evidence="7">Lacks conserved residue(s) required for the propagation of feature annotation.</text>
</comment>
<evidence type="ECO:0000256" key="4">
    <source>
        <dbReference type="ARBA" id="ARBA00022857"/>
    </source>
</evidence>
<comment type="similarity">
    <text evidence="7">Belongs to the shikimate dehydrogenase family.</text>
</comment>
<feature type="binding site" evidence="7">
    <location>
        <position position="211"/>
    </location>
    <ligand>
        <name>NADP(+)</name>
        <dbReference type="ChEBI" id="CHEBI:58349"/>
    </ligand>
</feature>
<protein>
    <recommendedName>
        <fullName evidence="2 7">Shikimate dehydrogenase (NADP(+))</fullName>
        <shortName evidence="7">SDH</shortName>
        <ecNumber evidence="2 7">1.1.1.25</ecNumber>
    </recommendedName>
</protein>
<dbReference type="GO" id="GO:0004764">
    <property type="term" value="F:shikimate 3-dehydrogenase (NADP+) activity"/>
    <property type="evidence" value="ECO:0007669"/>
    <property type="project" value="UniProtKB-UniRule"/>
</dbReference>
<gene>
    <name evidence="7" type="primary">aroE</name>
    <name evidence="9" type="ORF">N495_12550</name>
</gene>
<comment type="pathway">
    <text evidence="1 7">Metabolic intermediate biosynthesis; chorismate biosynthesis; chorismate from D-erythrose 4-phosphate and phosphoenolpyruvate: step 4/7.</text>
</comment>
<sequence length="258" mass="29786">MYTTGLIGKNINYSQSPEIHNNYYKKNNIPFFYKIFNLKQDQIDDFIKNLHKNNIKGFNVTIPYKETILQYLNDIVYPADKIGAVNTVAVQEDKLVGYNTDYIGFIKSLQYYNIQVKNFRCLIIGSGGSAKCIYYALKELNAKEIYIISRNPEEAKLKFEEKVKILNIKDENKVDRYDLVVNCTPIGGPNFKEQKPVELRELKKNCVVYDLNYIPKRSKLLKEAKEKGAFIINGEKMLIFQAYSAIGLWCLDGIEGGR</sequence>
<dbReference type="SUPFAM" id="SSF53223">
    <property type="entry name" value="Aminoacid dehydrogenase-like, N-terminal domain"/>
    <property type="match status" value="1"/>
</dbReference>
<dbReference type="PANTHER" id="PTHR21089:SF1">
    <property type="entry name" value="BIFUNCTIONAL 3-DEHYDROQUINATE DEHYDRATASE_SHIKIMATE DEHYDROGENASE, CHLOROPLASTIC"/>
    <property type="match status" value="1"/>
</dbReference>
<dbReference type="GO" id="GO:0009423">
    <property type="term" value="P:chorismate biosynthetic process"/>
    <property type="evidence" value="ECO:0007669"/>
    <property type="project" value="UniProtKB-UniRule"/>
</dbReference>
<dbReference type="Gene3D" id="3.40.50.720">
    <property type="entry name" value="NAD(P)-binding Rossmann-like Domain"/>
    <property type="match status" value="1"/>
</dbReference>
<comment type="caution">
    <text evidence="9">The sequence shown here is derived from an EMBL/GenBank/DDBJ whole genome shotgun (WGS) entry which is preliminary data.</text>
</comment>
<dbReference type="GO" id="GO:0009073">
    <property type="term" value="P:aromatic amino acid family biosynthetic process"/>
    <property type="evidence" value="ECO:0007669"/>
    <property type="project" value="UniProtKB-KW"/>
</dbReference>
<feature type="binding site" evidence="7">
    <location>
        <position position="86"/>
    </location>
    <ligand>
        <name>shikimate</name>
        <dbReference type="ChEBI" id="CHEBI:36208"/>
    </ligand>
</feature>
<evidence type="ECO:0000256" key="3">
    <source>
        <dbReference type="ARBA" id="ARBA00022605"/>
    </source>
</evidence>
<name>A0A0D1BVG3_CLOBO</name>
<evidence type="ECO:0000256" key="5">
    <source>
        <dbReference type="ARBA" id="ARBA00023002"/>
    </source>
</evidence>
<feature type="binding site" evidence="7">
    <location>
        <position position="234"/>
    </location>
    <ligand>
        <name>NADP(+)</name>
        <dbReference type="ChEBI" id="CHEBI:58349"/>
    </ligand>
</feature>
<evidence type="ECO:0000256" key="2">
    <source>
        <dbReference type="ARBA" id="ARBA00012962"/>
    </source>
</evidence>
<dbReference type="GO" id="GO:0050661">
    <property type="term" value="F:NADP binding"/>
    <property type="evidence" value="ECO:0007669"/>
    <property type="project" value="InterPro"/>
</dbReference>
<dbReference type="GO" id="GO:0008652">
    <property type="term" value="P:amino acid biosynthetic process"/>
    <property type="evidence" value="ECO:0007669"/>
    <property type="project" value="UniProtKB-KW"/>
</dbReference>
<dbReference type="InterPro" id="IPR022893">
    <property type="entry name" value="Shikimate_DH_fam"/>
</dbReference>
<proteinExistence type="inferred from homology"/>
<reference evidence="9 10" key="1">
    <citation type="submission" date="2014-06" db="EMBL/GenBank/DDBJ databases">
        <title>Genome characterization of distinct group I Clostridium botulinum lineages.</title>
        <authorList>
            <person name="Giordani F."/>
            <person name="Anselmo A."/>
            <person name="Fillo S."/>
            <person name="Palozzi A.M."/>
            <person name="Fortunato A."/>
            <person name="Gentile B."/>
            <person name="Ciammaruconi A."/>
            <person name="Anniballi F."/>
            <person name="De Medici D."/>
            <person name="Lista F."/>
        </authorList>
    </citation>
    <scope>NUCLEOTIDE SEQUENCE [LARGE SCALE GENOMIC DNA]</scope>
    <source>
        <strain evidence="9 10">B2 450</strain>
    </source>
</reference>
<comment type="function">
    <text evidence="7">Involved in the biosynthesis of the chorismate, which leads to the biosynthesis of aromatic amino acids. Catalyzes the reversible NADPH linked reduction of 3-dehydroshikimate (DHSA) to yield shikimate (SA).</text>
</comment>
<dbReference type="Pfam" id="PF08501">
    <property type="entry name" value="Shikimate_dh_N"/>
    <property type="match status" value="1"/>
</dbReference>
<dbReference type="GO" id="GO:0005829">
    <property type="term" value="C:cytosol"/>
    <property type="evidence" value="ECO:0007669"/>
    <property type="project" value="TreeGrafter"/>
</dbReference>
<evidence type="ECO:0000256" key="1">
    <source>
        <dbReference type="ARBA" id="ARBA00004871"/>
    </source>
</evidence>
<comment type="catalytic activity">
    <reaction evidence="7">
        <text>shikimate + NADP(+) = 3-dehydroshikimate + NADPH + H(+)</text>
        <dbReference type="Rhea" id="RHEA:17737"/>
        <dbReference type="ChEBI" id="CHEBI:15378"/>
        <dbReference type="ChEBI" id="CHEBI:16630"/>
        <dbReference type="ChEBI" id="CHEBI:36208"/>
        <dbReference type="ChEBI" id="CHEBI:57783"/>
        <dbReference type="ChEBI" id="CHEBI:58349"/>
        <dbReference type="EC" id="1.1.1.25"/>
    </reaction>
</comment>
<dbReference type="CDD" id="cd01065">
    <property type="entry name" value="NAD_bind_Shikimate_DH"/>
    <property type="match status" value="1"/>
</dbReference>
<keyword evidence="5 7" id="KW-0560">Oxidoreductase</keyword>
<dbReference type="UniPathway" id="UPA00053">
    <property type="reaction ID" value="UER00087"/>
</dbReference>
<feature type="binding site" evidence="7">
    <location>
        <position position="101"/>
    </location>
    <ligand>
        <name>shikimate</name>
        <dbReference type="ChEBI" id="CHEBI:36208"/>
    </ligand>
</feature>
<evidence type="ECO:0000313" key="10">
    <source>
        <dbReference type="Proteomes" id="UP000032250"/>
    </source>
</evidence>
<dbReference type="InterPro" id="IPR046346">
    <property type="entry name" value="Aminoacid_DH-like_N_sf"/>
</dbReference>
<dbReference type="EC" id="1.1.1.25" evidence="2 7"/>
<dbReference type="HOGENOM" id="CLU_044063_4_1_9"/>
<dbReference type="OrthoDB" id="9792692at2"/>
<feature type="binding site" evidence="7">
    <location>
        <position position="241"/>
    </location>
    <ligand>
        <name>shikimate</name>
        <dbReference type="ChEBI" id="CHEBI:36208"/>
    </ligand>
</feature>
<evidence type="ECO:0000256" key="7">
    <source>
        <dbReference type="HAMAP-Rule" id="MF_00222"/>
    </source>
</evidence>
<comment type="subunit">
    <text evidence="7">Homodimer.</text>
</comment>
<accession>A0A0D1BVG3</accession>
<dbReference type="SUPFAM" id="SSF51735">
    <property type="entry name" value="NAD(P)-binding Rossmann-fold domains"/>
    <property type="match status" value="1"/>
</dbReference>
<feature type="domain" description="Shikimate dehydrogenase substrate binding N-terminal" evidence="8">
    <location>
        <begin position="6"/>
        <end position="88"/>
    </location>
</feature>
<feature type="binding site" evidence="7">
    <location>
        <begin position="125"/>
        <end position="129"/>
    </location>
    <ligand>
        <name>NADP(+)</name>
        <dbReference type="ChEBI" id="CHEBI:58349"/>
    </ligand>
</feature>
<evidence type="ECO:0000313" key="9">
    <source>
        <dbReference type="EMBL" id="KIS24365.1"/>
    </source>
</evidence>
<dbReference type="NCBIfam" id="TIGR00507">
    <property type="entry name" value="aroE"/>
    <property type="match status" value="1"/>
</dbReference>
<dbReference type="InterPro" id="IPR011342">
    <property type="entry name" value="Shikimate_DH"/>
</dbReference>
<feature type="binding site" evidence="7">
    <location>
        <position position="213"/>
    </location>
    <ligand>
        <name>shikimate</name>
        <dbReference type="ChEBI" id="CHEBI:36208"/>
    </ligand>
</feature>
<dbReference type="PATRIC" id="fig|1379739.3.peg.2893"/>
<keyword evidence="4 7" id="KW-0521">NADP</keyword>
<dbReference type="RefSeq" id="WP_003484657.1">
    <property type="nucleotide sequence ID" value="NZ_JXSU01000007.1"/>
</dbReference>